<proteinExistence type="predicted"/>
<organism evidence="1 2">
    <name type="scientific">Vibrio splendidus</name>
    <dbReference type="NCBI Taxonomy" id="29497"/>
    <lineage>
        <taxon>Bacteria</taxon>
        <taxon>Pseudomonadati</taxon>
        <taxon>Pseudomonadota</taxon>
        <taxon>Gammaproteobacteria</taxon>
        <taxon>Vibrionales</taxon>
        <taxon>Vibrionaceae</taxon>
        <taxon>Vibrio</taxon>
    </lineage>
</organism>
<gene>
    <name evidence="1" type="ORF">CWO36_07795</name>
</gene>
<protein>
    <submittedName>
        <fullName evidence="1">Uncharacterized protein</fullName>
    </submittedName>
</protein>
<comment type="caution">
    <text evidence="1">The sequence shown here is derived from an EMBL/GenBank/DDBJ whole genome shotgun (WGS) entry which is preliminary data.</text>
</comment>
<dbReference type="EMBL" id="PIGA01000010">
    <property type="protein sequence ID" value="PTP20420.1"/>
    <property type="molecule type" value="Genomic_DNA"/>
</dbReference>
<accession>A0A2T5EJK1</accession>
<name>A0A2T5EJK1_VIBSP</name>
<sequence length="64" mass="7595">MEYSLIEKLHVAKDYIQDIVSYSRIDNVMVPDVDIVDEEYKRQATAVIKAYYRGEDIEELPLNW</sequence>
<reference evidence="1 2" key="1">
    <citation type="submission" date="2017-11" db="EMBL/GenBank/DDBJ databases">
        <title>Population delineation of vibrios coincides with oyster pathogenicity.</title>
        <authorList>
            <person name="Bruto M."/>
            <person name="Labreuche Y."/>
            <person name="James A."/>
            <person name="Piel D."/>
            <person name="Chenivesse S."/>
            <person name="Petton B."/>
            <person name="Polz M.F."/>
            <person name="Le Roux F."/>
        </authorList>
    </citation>
    <scope>NUCLEOTIDE SEQUENCE [LARGE SCALE GENOMIC DNA]</scope>
    <source>
        <strain evidence="1 2">1F_55</strain>
    </source>
</reference>
<evidence type="ECO:0000313" key="2">
    <source>
        <dbReference type="Proteomes" id="UP000244080"/>
    </source>
</evidence>
<dbReference type="Proteomes" id="UP000244080">
    <property type="component" value="Unassembled WGS sequence"/>
</dbReference>
<dbReference type="AlphaFoldDB" id="A0A2T5EJK1"/>
<evidence type="ECO:0000313" key="1">
    <source>
        <dbReference type="EMBL" id="PTP20420.1"/>
    </source>
</evidence>